<feature type="non-terminal residue" evidence="1">
    <location>
        <position position="1"/>
    </location>
</feature>
<evidence type="ECO:0000313" key="1">
    <source>
        <dbReference type="EMBL" id="AEQ18516.1"/>
    </source>
</evidence>
<protein>
    <submittedName>
        <fullName evidence="1">Uncharacterized protein</fullName>
    </submittedName>
</protein>
<proteinExistence type="evidence at transcript level"/>
<dbReference type="AlphaFoldDB" id="G5E339"/>
<organism evidence="1">
    <name type="scientific">Hymenochirus curtipes</name>
    <name type="common">western dwarf clawed frog</name>
    <dbReference type="NCBI Taxonomy" id="8362"/>
    <lineage>
        <taxon>Eukaryota</taxon>
        <taxon>Metazoa</taxon>
        <taxon>Chordata</taxon>
        <taxon>Craniata</taxon>
        <taxon>Vertebrata</taxon>
        <taxon>Euteleostomi</taxon>
        <taxon>Amphibia</taxon>
        <taxon>Batrachia</taxon>
        <taxon>Anura</taxon>
        <taxon>Pipoidea</taxon>
        <taxon>Pipidae</taxon>
        <taxon>Pipinae</taxon>
        <taxon>Hymenochirus</taxon>
    </lineage>
</organism>
<feature type="non-terminal residue" evidence="1">
    <location>
        <position position="131"/>
    </location>
</feature>
<dbReference type="EMBL" id="JP287803">
    <property type="protein sequence ID" value="AEQ18516.1"/>
    <property type="molecule type" value="mRNA"/>
</dbReference>
<sequence>KSTKSRLRFPSSKIAPVLNSSDTQEKIMYSVREDSTSLETLSITGMESFIQKQDDWLTIAPCESTSTIKLFGRLQHSGHHLKTGLDGSLAAVALEVLWLAMRDQWSWLCTDNMQKVTHLLCGSLIQRWLEV</sequence>
<accession>G5E339</accession>
<name>G5E339_9PIPI</name>
<reference evidence="1" key="1">
    <citation type="submission" date="2011-09" db="EMBL/GenBank/DDBJ databases">
        <title>The odds of duplicate gene persistence after polyploidization.</title>
        <authorList>
            <person name="Chain F.J.J."/>
            <person name="Evans B.J."/>
            <person name="Dushoff J."/>
        </authorList>
    </citation>
    <scope>NUCLEOTIDE SEQUENCE</scope>
    <source>
        <tissue evidence="1">Liver</tissue>
    </source>
</reference>